<dbReference type="AlphaFoldDB" id="A0A1V3SUU8"/>
<organism evidence="1 2">
    <name type="scientific">Leptospirillum ferriphilum</name>
    <dbReference type="NCBI Taxonomy" id="178606"/>
    <lineage>
        <taxon>Bacteria</taxon>
        <taxon>Pseudomonadati</taxon>
        <taxon>Nitrospirota</taxon>
        <taxon>Nitrospiria</taxon>
        <taxon>Nitrospirales</taxon>
        <taxon>Nitrospiraceae</taxon>
        <taxon>Leptospirillum</taxon>
    </lineage>
</organism>
<sequence>MSSPEEDPLSPGLYERLVDRLLEKRLGELESAGVKVDRVSVDSAELPFLLSRYLEKRLLSALRTLSGESPDNLRIAFANRILALMAASSGESPPELFSPAAMHVSVPPFCPEGSPFWSLPSPVCPKARC</sequence>
<protein>
    <submittedName>
        <fullName evidence="1">Uncharacterized protein</fullName>
    </submittedName>
</protein>
<evidence type="ECO:0000313" key="2">
    <source>
        <dbReference type="Proteomes" id="UP000188586"/>
    </source>
</evidence>
<reference evidence="1 2" key="1">
    <citation type="submission" date="2016-11" db="EMBL/GenBank/DDBJ databases">
        <title>Comparative genomics of co-occurring bacteria in distinct bioleaching systems unravels niche-specific adaptation.</title>
        <authorList>
            <person name="Zhang X."/>
            <person name="Liu X."/>
            <person name="Yin H."/>
        </authorList>
    </citation>
    <scope>NUCLEOTIDE SEQUENCE [LARGE SCALE GENOMIC DNA]</scope>
    <source>
        <strain evidence="1 2">DX</strain>
    </source>
</reference>
<evidence type="ECO:0000313" key="1">
    <source>
        <dbReference type="EMBL" id="OOH71871.1"/>
    </source>
</evidence>
<dbReference type="EMBL" id="MPOJ01000016">
    <property type="protein sequence ID" value="OOH71871.1"/>
    <property type="molecule type" value="Genomic_DNA"/>
</dbReference>
<accession>A0A1V3SUU8</accession>
<comment type="caution">
    <text evidence="1">The sequence shown here is derived from an EMBL/GenBank/DDBJ whole genome shotgun (WGS) entry which is preliminary data.</text>
</comment>
<proteinExistence type="predicted"/>
<gene>
    <name evidence="1" type="ORF">BOX24_07275</name>
</gene>
<name>A0A1V3SUU8_9BACT</name>
<dbReference type="RefSeq" id="WP_077304368.1">
    <property type="nucleotide sequence ID" value="NZ_MPOJ01000016.1"/>
</dbReference>
<dbReference type="Proteomes" id="UP000188586">
    <property type="component" value="Unassembled WGS sequence"/>
</dbReference>